<comment type="subcellular location">
    <subcellularLocation>
        <location evidence="1">Cell membrane</location>
        <topology evidence="1">Multi-pass membrane protein</topology>
    </subcellularLocation>
</comment>
<comment type="similarity">
    <text evidence="2">Belongs to the auxin efflux carrier (TC 2.A.69) family.</text>
</comment>
<reference evidence="9 10" key="1">
    <citation type="submission" date="2018-03" db="EMBL/GenBank/DDBJ databases">
        <title>A gene transfer event suggests a long-term partnership between eustigmatophyte algae and a novel lineage of endosymbiotic bacteria.</title>
        <authorList>
            <person name="Yurchenko T."/>
            <person name="Sevcikova T."/>
            <person name="Pribyl P."/>
            <person name="El Karkouri K."/>
            <person name="Klimes V."/>
            <person name="Amaral R."/>
            <person name="Zbrankova V."/>
            <person name="Kim E."/>
            <person name="Raoult D."/>
            <person name="Santos L.M.A."/>
            <person name="Elias M."/>
        </authorList>
    </citation>
    <scope>NUCLEOTIDE SEQUENCE [LARGE SCALE GENOMIC DNA]</scope>
    <source>
        <strain evidence="9">CCALA 838</strain>
    </source>
</reference>
<dbReference type="AlphaFoldDB" id="A0A2P1P9D8"/>
<feature type="transmembrane region" description="Helical" evidence="8">
    <location>
        <begin position="7"/>
        <end position="25"/>
    </location>
</feature>
<dbReference type="InterPro" id="IPR038770">
    <property type="entry name" value="Na+/solute_symporter_sf"/>
</dbReference>
<feature type="transmembrane region" description="Helical" evidence="8">
    <location>
        <begin position="260"/>
        <end position="278"/>
    </location>
</feature>
<dbReference type="InterPro" id="IPR004776">
    <property type="entry name" value="Mem_transp_PIN-like"/>
</dbReference>
<evidence type="ECO:0000256" key="6">
    <source>
        <dbReference type="ARBA" id="ARBA00022989"/>
    </source>
</evidence>
<feature type="transmembrane region" description="Helical" evidence="8">
    <location>
        <begin position="122"/>
        <end position="148"/>
    </location>
</feature>
<keyword evidence="6 8" id="KW-1133">Transmembrane helix</keyword>
<feature type="transmembrane region" description="Helical" evidence="8">
    <location>
        <begin position="290"/>
        <end position="310"/>
    </location>
</feature>
<protein>
    <submittedName>
        <fullName evidence="9">Putative permease</fullName>
    </submittedName>
</protein>
<dbReference type="KEGG" id="ptc:phytr_9560"/>
<evidence type="ECO:0000256" key="8">
    <source>
        <dbReference type="SAM" id="Phobius"/>
    </source>
</evidence>
<dbReference type="PANTHER" id="PTHR36838">
    <property type="entry name" value="AUXIN EFFLUX CARRIER FAMILY PROTEIN"/>
    <property type="match status" value="1"/>
</dbReference>
<feature type="transmembrane region" description="Helical" evidence="8">
    <location>
        <begin position="37"/>
        <end position="53"/>
    </location>
</feature>
<evidence type="ECO:0000256" key="1">
    <source>
        <dbReference type="ARBA" id="ARBA00004651"/>
    </source>
</evidence>
<keyword evidence="3" id="KW-0813">Transport</keyword>
<dbReference type="EMBL" id="CP027845">
    <property type="protein sequence ID" value="AVP87884.1"/>
    <property type="molecule type" value="Genomic_DNA"/>
</dbReference>
<name>A0A2P1P9D8_9RICK</name>
<dbReference type="RefSeq" id="WP_106874724.1">
    <property type="nucleotide sequence ID" value="NZ_CP027845.1"/>
</dbReference>
<proteinExistence type="inferred from homology"/>
<keyword evidence="4" id="KW-1003">Cell membrane</keyword>
<evidence type="ECO:0000313" key="10">
    <source>
        <dbReference type="Proteomes" id="UP000241762"/>
    </source>
</evidence>
<evidence type="ECO:0000256" key="4">
    <source>
        <dbReference type="ARBA" id="ARBA00022475"/>
    </source>
</evidence>
<organism evidence="9 10">
    <name type="scientific">Candidatus Phycorickettsia trachydisci</name>
    <dbReference type="NCBI Taxonomy" id="2115978"/>
    <lineage>
        <taxon>Bacteria</taxon>
        <taxon>Pseudomonadati</taxon>
        <taxon>Pseudomonadota</taxon>
        <taxon>Alphaproteobacteria</taxon>
        <taxon>Rickettsiales</taxon>
        <taxon>Rickettsiaceae</taxon>
        <taxon>Candidatus Phycorickettsia</taxon>
    </lineage>
</organism>
<feature type="transmembrane region" description="Helical" evidence="8">
    <location>
        <begin position="65"/>
        <end position="83"/>
    </location>
</feature>
<dbReference type="PANTHER" id="PTHR36838:SF4">
    <property type="entry name" value="AUXIN EFFLUX CARRIER FAMILY PROTEIN"/>
    <property type="match status" value="1"/>
</dbReference>
<evidence type="ECO:0000256" key="5">
    <source>
        <dbReference type="ARBA" id="ARBA00022692"/>
    </source>
</evidence>
<feature type="transmembrane region" description="Helical" evidence="8">
    <location>
        <begin position="229"/>
        <end position="254"/>
    </location>
</feature>
<evidence type="ECO:0000313" key="9">
    <source>
        <dbReference type="EMBL" id="AVP87884.1"/>
    </source>
</evidence>
<gene>
    <name evidence="9" type="ORF">phytr_9560</name>
</gene>
<keyword evidence="10" id="KW-1185">Reference proteome</keyword>
<dbReference type="Pfam" id="PF03547">
    <property type="entry name" value="Mem_trans"/>
    <property type="match status" value="1"/>
</dbReference>
<evidence type="ECO:0000256" key="2">
    <source>
        <dbReference type="ARBA" id="ARBA00010145"/>
    </source>
</evidence>
<keyword evidence="5 8" id="KW-0812">Transmembrane</keyword>
<dbReference type="GO" id="GO:0055085">
    <property type="term" value="P:transmembrane transport"/>
    <property type="evidence" value="ECO:0007669"/>
    <property type="project" value="InterPro"/>
</dbReference>
<sequence>MLTVFDTIFPIFVIMMIGKLTKTYWLSAEEFWRGMESMSYFLLFPCALFNYIVSADLSSSDILHVIYVLMMATTLLVTGLAIYQKQYAIEGAAFTSIMQGSIRYNNYIFFGVTSTLFQNKGLAIASVIALYMIVFTNIISILTCNVCLDRKKIQEDYLSNMASLIKKLTLNPMIFSSILALICNKFEVKIDKTMQSILDSLASAALTMGIITVGSGLRFHVADFDKLKLIFVTSVNKLLIFPILTILLLSFYRIDGLPKLVGLIYSGVPCATTSYILAKQLGGDAELMASIITFTTVLSVLTLSFLIYFFR</sequence>
<feature type="transmembrane region" description="Helical" evidence="8">
    <location>
        <begin position="200"/>
        <end position="217"/>
    </location>
</feature>
<dbReference type="GO" id="GO:0005886">
    <property type="term" value="C:plasma membrane"/>
    <property type="evidence" value="ECO:0007669"/>
    <property type="project" value="UniProtKB-SubCell"/>
</dbReference>
<dbReference type="Gene3D" id="1.20.1530.20">
    <property type="match status" value="1"/>
</dbReference>
<keyword evidence="7 8" id="KW-0472">Membrane</keyword>
<accession>A0A2P1P9D8</accession>
<dbReference type="OrthoDB" id="9805563at2"/>
<dbReference type="Proteomes" id="UP000241762">
    <property type="component" value="Chromosome"/>
</dbReference>
<evidence type="ECO:0000256" key="7">
    <source>
        <dbReference type="ARBA" id="ARBA00023136"/>
    </source>
</evidence>
<evidence type="ECO:0000256" key="3">
    <source>
        <dbReference type="ARBA" id="ARBA00022448"/>
    </source>
</evidence>